<feature type="compositionally biased region" description="Low complexity" evidence="6">
    <location>
        <begin position="395"/>
        <end position="425"/>
    </location>
</feature>
<keyword evidence="3 7" id="KW-0812">Transmembrane</keyword>
<keyword evidence="5 7" id="KW-0472">Membrane</keyword>
<dbReference type="GO" id="GO:0005783">
    <property type="term" value="C:endoplasmic reticulum"/>
    <property type="evidence" value="ECO:0007669"/>
    <property type="project" value="TreeGrafter"/>
</dbReference>
<dbReference type="PANTHER" id="PTHR10926">
    <property type="entry name" value="CELL CYCLE CONTROL PROTEIN 50"/>
    <property type="match status" value="1"/>
</dbReference>
<evidence type="ECO:0000313" key="9">
    <source>
        <dbReference type="Proteomes" id="UP000239899"/>
    </source>
</evidence>
<comment type="subcellular location">
    <subcellularLocation>
        <location evidence="1">Membrane</location>
        <topology evidence="1">Multi-pass membrane protein</topology>
    </subcellularLocation>
</comment>
<feature type="transmembrane region" description="Helical" evidence="7">
    <location>
        <begin position="59"/>
        <end position="80"/>
    </location>
</feature>
<sequence>MPHSDVDDSASCAPSFTTDASDGAHGPRRGAKKYKWHKRFAYQKFVGWRPILTPRIAELFFLSAGVLLLALGIPVLIASLNVVEVRVPYAFEGPFTSGAQQANQETLWAQQAASANGDGGVQYTVSVLIPKDMEPPIYVAYELSTYFQNFRRYARSYDPTRMHDGSSSGSPVSACNPFSYLGDNNSFPINPCGQIAQSFFNDTFSFAVADEGSLQPVAVDSSSIAWSSDADNLYGAVPAENYNPGGAAAPLRGGNTSDVVLNANQHWMVWMRPHSQVAAQKLWGSINVPLEAGTNLTIAVTNRYNTYNYNGAKTIILSTNSWVGGRNNFLGACYIAVGGLSLLMALFFFLGYDLGLIWKRQYGDMVNVSWLREAGKEVQQQQDDMRAAASSTGKADGAAVQVQAYQDDAASEDQSQQRSPPFRQQAGGGGRAPDAV</sequence>
<accession>A0A2P6TNM5</accession>
<dbReference type="PANTHER" id="PTHR10926:SF0">
    <property type="entry name" value="CDC50, ISOFORM A"/>
    <property type="match status" value="1"/>
</dbReference>
<reference evidence="8 9" key="1">
    <citation type="journal article" date="2018" name="Plant J.">
        <title>Genome sequences of Chlorella sorokiniana UTEX 1602 and Micractinium conductrix SAG 241.80: implications to maltose excretion by a green alga.</title>
        <authorList>
            <person name="Arriola M.B."/>
            <person name="Velmurugan N."/>
            <person name="Zhang Y."/>
            <person name="Plunkett M.H."/>
            <person name="Hondzo H."/>
            <person name="Barney B.M."/>
        </authorList>
    </citation>
    <scope>NUCLEOTIDE SEQUENCE [LARGE SCALE GENOMIC DNA]</scope>
    <source>
        <strain evidence="9">UTEX 1602</strain>
    </source>
</reference>
<keyword evidence="4 7" id="KW-1133">Transmembrane helix</keyword>
<gene>
    <name evidence="8" type="ORF">C2E21_5396</name>
</gene>
<feature type="region of interest" description="Disordered" evidence="6">
    <location>
        <begin position="383"/>
        <end position="436"/>
    </location>
</feature>
<evidence type="ECO:0000256" key="2">
    <source>
        <dbReference type="ARBA" id="ARBA00009457"/>
    </source>
</evidence>
<evidence type="ECO:0000256" key="7">
    <source>
        <dbReference type="SAM" id="Phobius"/>
    </source>
</evidence>
<evidence type="ECO:0000256" key="6">
    <source>
        <dbReference type="SAM" id="MobiDB-lite"/>
    </source>
</evidence>
<dbReference type="STRING" id="3076.A0A2P6TNM5"/>
<protein>
    <submittedName>
        <fullName evidence="8">ALA-interacting subunit 3 isoform B</fullName>
    </submittedName>
</protein>
<keyword evidence="9" id="KW-1185">Reference proteome</keyword>
<organism evidence="8 9">
    <name type="scientific">Chlorella sorokiniana</name>
    <name type="common">Freshwater green alga</name>
    <dbReference type="NCBI Taxonomy" id="3076"/>
    <lineage>
        <taxon>Eukaryota</taxon>
        <taxon>Viridiplantae</taxon>
        <taxon>Chlorophyta</taxon>
        <taxon>core chlorophytes</taxon>
        <taxon>Trebouxiophyceae</taxon>
        <taxon>Chlorellales</taxon>
        <taxon>Chlorellaceae</taxon>
        <taxon>Chlorella clade</taxon>
        <taxon>Chlorella</taxon>
    </lineage>
</organism>
<evidence type="ECO:0000313" key="8">
    <source>
        <dbReference type="EMBL" id="PRW50940.1"/>
    </source>
</evidence>
<name>A0A2P6TNM5_CHLSO</name>
<dbReference type="EMBL" id="LHPG02000010">
    <property type="protein sequence ID" value="PRW50940.1"/>
    <property type="molecule type" value="Genomic_DNA"/>
</dbReference>
<feature type="transmembrane region" description="Helical" evidence="7">
    <location>
        <begin position="329"/>
        <end position="352"/>
    </location>
</feature>
<evidence type="ECO:0000256" key="1">
    <source>
        <dbReference type="ARBA" id="ARBA00004141"/>
    </source>
</evidence>
<evidence type="ECO:0000256" key="4">
    <source>
        <dbReference type="ARBA" id="ARBA00022989"/>
    </source>
</evidence>
<comment type="similarity">
    <text evidence="2">Belongs to the CDC50/LEM3 family.</text>
</comment>
<dbReference type="OrthoDB" id="340608at2759"/>
<dbReference type="Pfam" id="PF03381">
    <property type="entry name" value="CDC50"/>
    <property type="match status" value="1"/>
</dbReference>
<dbReference type="InterPro" id="IPR005045">
    <property type="entry name" value="CDC50/LEM3_fam"/>
</dbReference>
<dbReference type="GO" id="GO:0005794">
    <property type="term" value="C:Golgi apparatus"/>
    <property type="evidence" value="ECO:0007669"/>
    <property type="project" value="TreeGrafter"/>
</dbReference>
<feature type="compositionally biased region" description="Gly residues" evidence="6">
    <location>
        <begin position="426"/>
        <end position="436"/>
    </location>
</feature>
<dbReference type="Proteomes" id="UP000239899">
    <property type="component" value="Unassembled WGS sequence"/>
</dbReference>
<evidence type="ECO:0000256" key="5">
    <source>
        <dbReference type="ARBA" id="ARBA00023136"/>
    </source>
</evidence>
<dbReference type="AlphaFoldDB" id="A0A2P6TNM5"/>
<feature type="region of interest" description="Disordered" evidence="6">
    <location>
        <begin position="1"/>
        <end position="30"/>
    </location>
</feature>
<comment type="caution">
    <text evidence="8">The sequence shown here is derived from an EMBL/GenBank/DDBJ whole genome shotgun (WGS) entry which is preliminary data.</text>
</comment>
<dbReference type="GO" id="GO:0005886">
    <property type="term" value="C:plasma membrane"/>
    <property type="evidence" value="ECO:0007669"/>
    <property type="project" value="TreeGrafter"/>
</dbReference>
<proteinExistence type="inferred from homology"/>
<evidence type="ECO:0000256" key="3">
    <source>
        <dbReference type="ARBA" id="ARBA00022692"/>
    </source>
</evidence>